<proteinExistence type="predicted"/>
<evidence type="ECO:0000313" key="2">
    <source>
        <dbReference type="Proteomes" id="UP000237441"/>
    </source>
</evidence>
<organism evidence="1 2">
    <name type="scientific">Beauveria bassiana</name>
    <name type="common">White muscardine disease fungus</name>
    <name type="synonym">Tritirachium shiotae</name>
    <dbReference type="NCBI Taxonomy" id="176275"/>
    <lineage>
        <taxon>Eukaryota</taxon>
        <taxon>Fungi</taxon>
        <taxon>Dikarya</taxon>
        <taxon>Ascomycota</taxon>
        <taxon>Pezizomycotina</taxon>
        <taxon>Sordariomycetes</taxon>
        <taxon>Hypocreomycetidae</taxon>
        <taxon>Hypocreales</taxon>
        <taxon>Cordycipitaceae</taxon>
        <taxon>Beauveria</taxon>
    </lineage>
</organism>
<dbReference type="EMBL" id="JRHA01000004">
    <property type="protein sequence ID" value="PQK13486.1"/>
    <property type="molecule type" value="Genomic_DNA"/>
</dbReference>
<sequence length="346" mass="40605">MTRAKNRESLILPPIQFTVCISNTLTSSMDQRDLNILTYGNSWSDADRRDFTRYVLNELKPARLTMTWSSRRSFSLLCKEKVFQFRRHTLRLDMDMICAARAIYGPHMRGDIQEAAYGTLWVYVSKHIIGRMPRPDQGVLETIGHLTRFFARPFSSQQASLTEQQKKGLIQRYESTLDQLLTMLPSRFQSRLEHDDWPLVLSNSGLYPSNIFFQGRREFICTNWSQVEVCPFGVSAASIDRFLGRYDESGVWRLVKDYAIWKRTFFQKLEENMPWRWDERIHVALLLGQFLDRKHAFGEVFYGGDTEYGDIEHRCTFLDRVMLGFDMEEEDLSGGEWDSALYSRIF</sequence>
<dbReference type="Proteomes" id="UP000237441">
    <property type="component" value="Unassembled WGS sequence"/>
</dbReference>
<name>A0A2S7YBG4_BEABA</name>
<protein>
    <recommendedName>
        <fullName evidence="3">Aminoglycoside phosphotransferase domain-containing protein</fullName>
    </recommendedName>
</protein>
<dbReference type="AlphaFoldDB" id="A0A2S7YBG4"/>
<evidence type="ECO:0008006" key="3">
    <source>
        <dbReference type="Google" id="ProtNLM"/>
    </source>
</evidence>
<gene>
    <name evidence="1" type="ORF">BB8028_0004g04170</name>
</gene>
<dbReference type="OrthoDB" id="10631708at2759"/>
<reference evidence="1 2" key="1">
    <citation type="submission" date="2016-07" db="EMBL/GenBank/DDBJ databases">
        <title>Comparative genomics of the entomopathogenic fungus Beauveria bassiana.</title>
        <authorList>
            <person name="Valero Jimenez C.A."/>
            <person name="Zwaan B.J."/>
            <person name="Van Kan J.A."/>
            <person name="Takken W."/>
            <person name="Debets A.J."/>
            <person name="Schoustra S.E."/>
            <person name="Koenraadt C.J."/>
        </authorList>
    </citation>
    <scope>NUCLEOTIDE SEQUENCE [LARGE SCALE GENOMIC DNA]</scope>
    <source>
        <strain evidence="1 2">ARSEF 8028</strain>
    </source>
</reference>
<comment type="caution">
    <text evidence="1">The sequence shown here is derived from an EMBL/GenBank/DDBJ whole genome shotgun (WGS) entry which is preliminary data.</text>
</comment>
<evidence type="ECO:0000313" key="1">
    <source>
        <dbReference type="EMBL" id="PQK13486.1"/>
    </source>
</evidence>
<accession>A0A2S7YBG4</accession>